<reference evidence="1" key="1">
    <citation type="submission" date="2022-03" db="EMBL/GenBank/DDBJ databases">
        <authorList>
            <person name="Martin C."/>
        </authorList>
    </citation>
    <scope>NUCLEOTIDE SEQUENCE</scope>
</reference>
<evidence type="ECO:0000313" key="1">
    <source>
        <dbReference type="EMBL" id="CAH1800181.1"/>
    </source>
</evidence>
<organism evidence="1 2">
    <name type="scientific">Owenia fusiformis</name>
    <name type="common">Polychaete worm</name>
    <dbReference type="NCBI Taxonomy" id="6347"/>
    <lineage>
        <taxon>Eukaryota</taxon>
        <taxon>Metazoa</taxon>
        <taxon>Spiralia</taxon>
        <taxon>Lophotrochozoa</taxon>
        <taxon>Annelida</taxon>
        <taxon>Polychaeta</taxon>
        <taxon>Sedentaria</taxon>
        <taxon>Canalipalpata</taxon>
        <taxon>Sabellida</taxon>
        <taxon>Oweniida</taxon>
        <taxon>Oweniidae</taxon>
        <taxon>Owenia</taxon>
    </lineage>
</organism>
<sequence>ERITADDVTERVTADDVTETVTAADVIEIVTVDNITEIVSADDVTEAVTIDNITEIVTYDDVTEIVTTDDVTELVTTDDVTETITTDDVTETITTDDVTYGVTADGVTEIIKDEDVTETITPDNVTDTRITDGVADTVTKDSAHSVTTVLSSEGESDEITSIDGDTYTFEPTTSFPLSDQNITDPTSGATVEDSFEYTTGDFEETKHNFLTDKTTDDEKTITTEVYDYITQTEEYSKAGITTESVTTYFPTEVSLSYLQNYAMCASNTNDNINAFSN</sequence>
<protein>
    <submittedName>
        <fullName evidence="1">Uncharacterized protein</fullName>
    </submittedName>
</protein>
<dbReference type="EMBL" id="CAIIXF020000011">
    <property type="protein sequence ID" value="CAH1800181.1"/>
    <property type="molecule type" value="Genomic_DNA"/>
</dbReference>
<proteinExistence type="predicted"/>
<feature type="non-terminal residue" evidence="1">
    <location>
        <position position="1"/>
    </location>
</feature>
<comment type="caution">
    <text evidence="1">The sequence shown here is derived from an EMBL/GenBank/DDBJ whole genome shotgun (WGS) entry which is preliminary data.</text>
</comment>
<dbReference type="Proteomes" id="UP000749559">
    <property type="component" value="Unassembled WGS sequence"/>
</dbReference>
<keyword evidence="2" id="KW-1185">Reference proteome</keyword>
<evidence type="ECO:0000313" key="2">
    <source>
        <dbReference type="Proteomes" id="UP000749559"/>
    </source>
</evidence>
<accession>A0A8J1XIF4</accession>
<dbReference type="AlphaFoldDB" id="A0A8J1XIF4"/>
<name>A0A8J1XIF4_OWEFU</name>
<gene>
    <name evidence="1" type="ORF">OFUS_LOCUS24105</name>
</gene>